<evidence type="ECO:0000313" key="4">
    <source>
        <dbReference type="EMBL" id="KAJ8031176.1"/>
    </source>
</evidence>
<organism evidence="4 5">
    <name type="scientific">Holothuria leucospilota</name>
    <name type="common">Black long sea cucumber</name>
    <name type="synonym">Mertensiothuria leucospilota</name>
    <dbReference type="NCBI Taxonomy" id="206669"/>
    <lineage>
        <taxon>Eukaryota</taxon>
        <taxon>Metazoa</taxon>
        <taxon>Echinodermata</taxon>
        <taxon>Eleutherozoa</taxon>
        <taxon>Echinozoa</taxon>
        <taxon>Holothuroidea</taxon>
        <taxon>Aspidochirotacea</taxon>
        <taxon>Aspidochirotida</taxon>
        <taxon>Holothuriidae</taxon>
        <taxon>Holothuria</taxon>
    </lineage>
</organism>
<keyword evidence="5" id="KW-1185">Reference proteome</keyword>
<proteinExistence type="inferred from homology"/>
<comment type="similarity">
    <text evidence="2">Belongs to the NAD(P)-dependent epimerase/dehydratase family. Dihydroflavonol-4-reductase subfamily.</text>
</comment>
<dbReference type="InterPro" id="IPR036291">
    <property type="entry name" value="NAD(P)-bd_dom_sf"/>
</dbReference>
<name>A0A9Q1BRC0_HOLLE</name>
<dbReference type="EMBL" id="JAIZAY010000013">
    <property type="protein sequence ID" value="KAJ8031176.1"/>
    <property type="molecule type" value="Genomic_DNA"/>
</dbReference>
<dbReference type="PANTHER" id="PTHR10366:SF564">
    <property type="entry name" value="STEROL-4-ALPHA-CARBOXYLATE 3-DEHYDROGENASE, DECARBOXYLATING"/>
    <property type="match status" value="1"/>
</dbReference>
<dbReference type="Proteomes" id="UP001152320">
    <property type="component" value="Chromosome 13"/>
</dbReference>
<dbReference type="GO" id="GO:0016616">
    <property type="term" value="F:oxidoreductase activity, acting on the CH-OH group of donors, NAD or NADP as acceptor"/>
    <property type="evidence" value="ECO:0007669"/>
    <property type="project" value="TreeGrafter"/>
</dbReference>
<dbReference type="SUPFAM" id="SSF51735">
    <property type="entry name" value="NAD(P)-binding Rossmann-fold domains"/>
    <property type="match status" value="1"/>
</dbReference>
<dbReference type="Pfam" id="PF01370">
    <property type="entry name" value="Epimerase"/>
    <property type="match status" value="1"/>
</dbReference>
<evidence type="ECO:0000256" key="1">
    <source>
        <dbReference type="ARBA" id="ARBA00023002"/>
    </source>
</evidence>
<sequence>MATDNREIKVLVSGSSGYIAAHIVQQLLQAGYQVRGTVRSLKNENKIAPLKELGKEGENRLELVEADLLNPECWKDAVEGCTYVMHTASPFPLTTPSNEDELIRPAVDGTLNVLKACAGKVKRVVLTSSCAAVGDHHSPDRKLTEDDWTDTSDAELNTYVKSKKLAEQAAWDYVKGLQDDEKFELAVINPCLVAGPALFKQQGTSIDIMSQLMCGKMPALPKFSMAVVDVRDVAKAHLVAMTLPEAAGHRHITASDLATLMEMSEIFKEEFAAQGYKPTTRAMPKFVISIMAVFSAQGRTLKSRWGRETPFDNSRLKSVLKIEPRSLKESLVDMGYSLIETGIVPKTKEYKGRPAK</sequence>
<dbReference type="OrthoDB" id="2735536at2759"/>
<accession>A0A9Q1BRC0</accession>
<dbReference type="InterPro" id="IPR001509">
    <property type="entry name" value="Epimerase_deHydtase"/>
</dbReference>
<dbReference type="Gene3D" id="3.40.50.720">
    <property type="entry name" value="NAD(P)-binding Rossmann-like Domain"/>
    <property type="match status" value="1"/>
</dbReference>
<dbReference type="FunFam" id="3.40.50.720:FF:000336">
    <property type="entry name" value="Aldehyde reductase"/>
    <property type="match status" value="1"/>
</dbReference>
<gene>
    <name evidence="4" type="ORF">HOLleu_27822</name>
</gene>
<evidence type="ECO:0000259" key="3">
    <source>
        <dbReference type="Pfam" id="PF01370"/>
    </source>
</evidence>
<reference evidence="4" key="1">
    <citation type="submission" date="2021-10" db="EMBL/GenBank/DDBJ databases">
        <title>Tropical sea cucumber genome reveals ecological adaptation and Cuvierian tubules defense mechanism.</title>
        <authorList>
            <person name="Chen T."/>
        </authorList>
    </citation>
    <scope>NUCLEOTIDE SEQUENCE</scope>
    <source>
        <strain evidence="4">Nanhai2018</strain>
        <tissue evidence="4">Muscle</tissue>
    </source>
</reference>
<dbReference type="InterPro" id="IPR050425">
    <property type="entry name" value="NAD(P)_dehydrat-like"/>
</dbReference>
<evidence type="ECO:0000313" key="5">
    <source>
        <dbReference type="Proteomes" id="UP001152320"/>
    </source>
</evidence>
<comment type="caution">
    <text evidence="4">The sequence shown here is derived from an EMBL/GenBank/DDBJ whole genome shotgun (WGS) entry which is preliminary data.</text>
</comment>
<evidence type="ECO:0000256" key="2">
    <source>
        <dbReference type="ARBA" id="ARBA00023445"/>
    </source>
</evidence>
<dbReference type="CDD" id="cd05227">
    <property type="entry name" value="AR_SDR_e"/>
    <property type="match status" value="1"/>
</dbReference>
<keyword evidence="1" id="KW-0560">Oxidoreductase</keyword>
<feature type="domain" description="NAD-dependent epimerase/dehydratase" evidence="3">
    <location>
        <begin position="10"/>
        <end position="250"/>
    </location>
</feature>
<protein>
    <submittedName>
        <fullName evidence="4">NADPH-dependent aldehyde reductase ARI1</fullName>
    </submittedName>
</protein>
<dbReference type="PANTHER" id="PTHR10366">
    <property type="entry name" value="NAD DEPENDENT EPIMERASE/DEHYDRATASE"/>
    <property type="match status" value="1"/>
</dbReference>
<dbReference type="AlphaFoldDB" id="A0A9Q1BRC0"/>